<evidence type="ECO:0000313" key="4">
    <source>
        <dbReference type="Proteomes" id="UP000321046"/>
    </source>
</evidence>
<dbReference type="InterPro" id="IPR033399">
    <property type="entry name" value="TP_0789-like"/>
</dbReference>
<dbReference type="AlphaFoldDB" id="A0A5C6X4V2"/>
<name>A0A5C6X4V2_9DELT</name>
<dbReference type="OrthoDB" id="357718at2"/>
<feature type="domain" description="Uncharacterized protein TP-0789" evidence="2">
    <location>
        <begin position="94"/>
        <end position="272"/>
    </location>
</feature>
<keyword evidence="1" id="KW-0732">Signal</keyword>
<evidence type="ECO:0000259" key="2">
    <source>
        <dbReference type="Pfam" id="PF17131"/>
    </source>
</evidence>
<dbReference type="CDD" id="cd16329">
    <property type="entry name" value="LolA_like"/>
    <property type="match status" value="1"/>
</dbReference>
<sequence length="277" mass="31246">MRERGSRWLCAMMLGLMAAWAPAGSEAKAPEAGRADAEAGEAPGEAAELPELGAVLERLDRLYMASSSRGRLKMTVVNERGSRELEIEQWSRGRDEALMVIRSPAREAGTATLRSEEGLWNYAPRADRLIRVPTGMLSESWMGSHFSNDDLMRETSLEDDYHAELLWAELDGERVVQVELRPREGAPVVWEKVVYEVGSEDGLPRRARFYSGGKVERTMEFSEVAQMGGRRLPRVMTMRPSEPGEYTRMEYLEMAFDVPVDASTFTRQGLRRVARTR</sequence>
<evidence type="ECO:0000313" key="3">
    <source>
        <dbReference type="EMBL" id="TXD34630.1"/>
    </source>
</evidence>
<protein>
    <submittedName>
        <fullName evidence="3">Outer membrane lipoprotein-sorting protein</fullName>
    </submittedName>
</protein>
<dbReference type="Proteomes" id="UP000321046">
    <property type="component" value="Unassembled WGS sequence"/>
</dbReference>
<keyword evidence="3" id="KW-0449">Lipoprotein</keyword>
<dbReference type="RefSeq" id="WP_146975062.1">
    <property type="nucleotide sequence ID" value="NZ_VOSL01000054.1"/>
</dbReference>
<dbReference type="EMBL" id="VOSL01000054">
    <property type="protein sequence ID" value="TXD34630.1"/>
    <property type="molecule type" value="Genomic_DNA"/>
</dbReference>
<feature type="signal peptide" evidence="1">
    <location>
        <begin position="1"/>
        <end position="23"/>
    </location>
</feature>
<reference evidence="3 4" key="1">
    <citation type="submission" date="2019-08" db="EMBL/GenBank/DDBJ databases">
        <title>Bradymonadales sp. TMQ2.</title>
        <authorList>
            <person name="Liang Q."/>
        </authorList>
    </citation>
    <scope>NUCLEOTIDE SEQUENCE [LARGE SCALE GENOMIC DNA]</scope>
    <source>
        <strain evidence="3 4">TMQ2</strain>
    </source>
</reference>
<comment type="caution">
    <text evidence="3">The sequence shown here is derived from an EMBL/GenBank/DDBJ whole genome shotgun (WGS) entry which is preliminary data.</text>
</comment>
<accession>A0A5C6X4V2</accession>
<feature type="chain" id="PRO_5022943141" evidence="1">
    <location>
        <begin position="24"/>
        <end position="277"/>
    </location>
</feature>
<evidence type="ECO:0000256" key="1">
    <source>
        <dbReference type="SAM" id="SignalP"/>
    </source>
</evidence>
<proteinExistence type="predicted"/>
<dbReference type="Pfam" id="PF17131">
    <property type="entry name" value="LolA_like"/>
    <property type="match status" value="1"/>
</dbReference>
<gene>
    <name evidence="3" type="ORF">FRC96_13510</name>
</gene>
<organism evidence="3 4">
    <name type="scientific">Lujinxingia vulgaris</name>
    <dbReference type="NCBI Taxonomy" id="2600176"/>
    <lineage>
        <taxon>Bacteria</taxon>
        <taxon>Deltaproteobacteria</taxon>
        <taxon>Bradymonadales</taxon>
        <taxon>Lujinxingiaceae</taxon>
        <taxon>Lujinxingia</taxon>
    </lineage>
</organism>
<dbReference type="Gene3D" id="2.50.20.10">
    <property type="entry name" value="Lipoprotein localisation LolA/LolB/LppX"/>
    <property type="match status" value="1"/>
</dbReference>